<evidence type="ECO:0000313" key="3">
    <source>
        <dbReference type="Proteomes" id="UP000006055"/>
    </source>
</evidence>
<dbReference type="EMBL" id="CP003360">
    <property type="protein sequence ID" value="AFM25067.1"/>
    <property type="molecule type" value="Genomic_DNA"/>
</dbReference>
<keyword evidence="1" id="KW-1133">Transmembrane helix</keyword>
<evidence type="ECO:0000313" key="2">
    <source>
        <dbReference type="EMBL" id="AFM25067.1"/>
    </source>
</evidence>
<sequence length="99" mass="11031">MKAPEKKKPDYKKFIKRPAPLSFSPSEGSYASSSSVRKVTVLKEEDIPWAEIIFDSVEAPLISNVRNTAPIPRILHQEPPIALMAIALLGMILLLCWNS</sequence>
<organism evidence="2 3">
    <name type="scientific">Desulfomonile tiedjei (strain ATCC 49306 / DSM 6799 / DCB-1)</name>
    <dbReference type="NCBI Taxonomy" id="706587"/>
    <lineage>
        <taxon>Bacteria</taxon>
        <taxon>Pseudomonadati</taxon>
        <taxon>Thermodesulfobacteriota</taxon>
        <taxon>Desulfomonilia</taxon>
        <taxon>Desulfomonilales</taxon>
        <taxon>Desulfomonilaceae</taxon>
        <taxon>Desulfomonile</taxon>
    </lineage>
</organism>
<dbReference type="KEGG" id="dti:Desti_2383"/>
<evidence type="ECO:0000256" key="1">
    <source>
        <dbReference type="SAM" id="Phobius"/>
    </source>
</evidence>
<proteinExistence type="predicted"/>
<reference evidence="3" key="1">
    <citation type="submission" date="2012-06" db="EMBL/GenBank/DDBJ databases">
        <title>Complete sequence of chromosome of Desulfomonile tiedjei DSM 6799.</title>
        <authorList>
            <person name="Lucas S."/>
            <person name="Copeland A."/>
            <person name="Lapidus A."/>
            <person name="Glavina del Rio T."/>
            <person name="Dalin E."/>
            <person name="Tice H."/>
            <person name="Bruce D."/>
            <person name="Goodwin L."/>
            <person name="Pitluck S."/>
            <person name="Peters L."/>
            <person name="Ovchinnikova G."/>
            <person name="Zeytun A."/>
            <person name="Lu M."/>
            <person name="Kyrpides N."/>
            <person name="Mavromatis K."/>
            <person name="Ivanova N."/>
            <person name="Brettin T."/>
            <person name="Detter J.C."/>
            <person name="Han C."/>
            <person name="Larimer F."/>
            <person name="Land M."/>
            <person name="Hauser L."/>
            <person name="Markowitz V."/>
            <person name="Cheng J.-F."/>
            <person name="Hugenholtz P."/>
            <person name="Woyke T."/>
            <person name="Wu D."/>
            <person name="Spring S."/>
            <person name="Schroeder M."/>
            <person name="Brambilla E."/>
            <person name="Klenk H.-P."/>
            <person name="Eisen J.A."/>
        </authorList>
    </citation>
    <scope>NUCLEOTIDE SEQUENCE [LARGE SCALE GENOMIC DNA]</scope>
    <source>
        <strain evidence="3">ATCC 49306 / DSM 6799 / DCB-1</strain>
    </source>
</reference>
<name>I4C676_DESTA</name>
<accession>I4C676</accession>
<protein>
    <submittedName>
        <fullName evidence="2">Uncharacterized protein</fullName>
    </submittedName>
</protein>
<keyword evidence="1" id="KW-0812">Transmembrane</keyword>
<dbReference type="HOGENOM" id="CLU_2315754_0_0_7"/>
<dbReference type="STRING" id="706587.Desti_2383"/>
<dbReference type="AlphaFoldDB" id="I4C676"/>
<dbReference type="Proteomes" id="UP000006055">
    <property type="component" value="Chromosome"/>
</dbReference>
<keyword evidence="1" id="KW-0472">Membrane</keyword>
<feature type="transmembrane region" description="Helical" evidence="1">
    <location>
        <begin position="80"/>
        <end position="97"/>
    </location>
</feature>
<keyword evidence="3" id="KW-1185">Reference proteome</keyword>
<gene>
    <name evidence="2" type="ordered locus">Desti_2383</name>
</gene>